<proteinExistence type="predicted"/>
<dbReference type="EMBL" id="CALNXI010000325">
    <property type="protein sequence ID" value="CAH3024870.1"/>
    <property type="molecule type" value="Genomic_DNA"/>
</dbReference>
<evidence type="ECO:0000313" key="3">
    <source>
        <dbReference type="Proteomes" id="UP001159427"/>
    </source>
</evidence>
<protein>
    <submittedName>
        <fullName evidence="2">Uncharacterized protein</fullName>
    </submittedName>
</protein>
<organism evidence="2 3">
    <name type="scientific">Porites evermanni</name>
    <dbReference type="NCBI Taxonomy" id="104178"/>
    <lineage>
        <taxon>Eukaryota</taxon>
        <taxon>Metazoa</taxon>
        <taxon>Cnidaria</taxon>
        <taxon>Anthozoa</taxon>
        <taxon>Hexacorallia</taxon>
        <taxon>Scleractinia</taxon>
        <taxon>Fungiina</taxon>
        <taxon>Poritidae</taxon>
        <taxon>Porites</taxon>
    </lineage>
</organism>
<evidence type="ECO:0000256" key="1">
    <source>
        <dbReference type="SAM" id="MobiDB-lite"/>
    </source>
</evidence>
<reference evidence="2 3" key="1">
    <citation type="submission" date="2022-05" db="EMBL/GenBank/DDBJ databases">
        <authorList>
            <consortium name="Genoscope - CEA"/>
            <person name="William W."/>
        </authorList>
    </citation>
    <scope>NUCLEOTIDE SEQUENCE [LARGE SCALE GENOMIC DNA]</scope>
</reference>
<gene>
    <name evidence="2" type="ORF">PEVE_00024322</name>
</gene>
<feature type="compositionally biased region" description="Acidic residues" evidence="1">
    <location>
        <begin position="140"/>
        <end position="169"/>
    </location>
</feature>
<sequence length="408" mass="46071">MAERTRPDRRIFGEIIFPLNARQFSSTFLDFCRNSRGYGDDVRTEDKDATKRLLKPASAVTDNGVTNKYTIPICHPLGNIMWDFVRQCTVEESQSRKQETDPLRACGWNSQREYDFINNNACQSDDDDDNKDDGGGGGVNDDDDDVDVDDDDDDVDDDDDDDNDDDIDNSSDSSQNIFHCVIEQASLSKETKLSSDLLNEVENRTRVDNNFILDDGLWEVEKNIHSEELVSAYWHSRGNGISSDFSNGKHLSGNSVRKNGKNLNESLLSDKTEMIEPLPFKKQGKYHGRAVSPSVTMNLKVEALNSILHTETRLSRNVPNEDVDIYGKVAILYGSQETDSSHISVLESEVVGLYDYITGIVETLERHRCRHEDNHDGCENTSTKDPLPSRVNTFVHLSAFLDQHYQIS</sequence>
<dbReference type="Proteomes" id="UP001159427">
    <property type="component" value="Unassembled WGS sequence"/>
</dbReference>
<feature type="region of interest" description="Disordered" evidence="1">
    <location>
        <begin position="119"/>
        <end position="175"/>
    </location>
</feature>
<comment type="caution">
    <text evidence="2">The sequence shown here is derived from an EMBL/GenBank/DDBJ whole genome shotgun (WGS) entry which is preliminary data.</text>
</comment>
<accession>A0ABN8MAM8</accession>
<evidence type="ECO:0000313" key="2">
    <source>
        <dbReference type="EMBL" id="CAH3024870.1"/>
    </source>
</evidence>
<name>A0ABN8MAM8_9CNID</name>
<keyword evidence="3" id="KW-1185">Reference proteome</keyword>